<evidence type="ECO:0000256" key="4">
    <source>
        <dbReference type="ARBA" id="ARBA00022729"/>
    </source>
</evidence>
<dbReference type="AlphaFoldDB" id="A0A934VPP7"/>
<organism evidence="9 10">
    <name type="scientific">Pelagicoccus mobilis</name>
    <dbReference type="NCBI Taxonomy" id="415221"/>
    <lineage>
        <taxon>Bacteria</taxon>
        <taxon>Pseudomonadati</taxon>
        <taxon>Verrucomicrobiota</taxon>
        <taxon>Opitutia</taxon>
        <taxon>Puniceicoccales</taxon>
        <taxon>Pelagicoccaceae</taxon>
        <taxon>Pelagicoccus</taxon>
    </lineage>
</organism>
<dbReference type="PANTHER" id="PTHR10030:SF37">
    <property type="entry name" value="ALPHA-L-FUCOSIDASE-RELATED"/>
    <property type="match status" value="1"/>
</dbReference>
<reference evidence="9" key="1">
    <citation type="submission" date="2021-01" db="EMBL/GenBank/DDBJ databases">
        <title>Modified the classification status of verrucomicrobia.</title>
        <authorList>
            <person name="Feng X."/>
        </authorList>
    </citation>
    <scope>NUCLEOTIDE SEQUENCE</scope>
    <source>
        <strain evidence="9">KCTC 13126</strain>
    </source>
</reference>
<dbReference type="SMART" id="SM00812">
    <property type="entry name" value="Alpha_L_fucos"/>
    <property type="match status" value="1"/>
</dbReference>
<dbReference type="Gene3D" id="3.20.20.80">
    <property type="entry name" value="Glycosidases"/>
    <property type="match status" value="1"/>
</dbReference>
<dbReference type="Proteomes" id="UP000617628">
    <property type="component" value="Unassembled WGS sequence"/>
</dbReference>
<dbReference type="GO" id="GO:0006004">
    <property type="term" value="P:fucose metabolic process"/>
    <property type="evidence" value="ECO:0007669"/>
    <property type="project" value="InterPro"/>
</dbReference>
<accession>A0A934VPP7</accession>
<dbReference type="GO" id="GO:0005764">
    <property type="term" value="C:lysosome"/>
    <property type="evidence" value="ECO:0007669"/>
    <property type="project" value="TreeGrafter"/>
</dbReference>
<evidence type="ECO:0000256" key="2">
    <source>
        <dbReference type="ARBA" id="ARBA00007951"/>
    </source>
</evidence>
<keyword evidence="4 7" id="KW-0732">Signal</keyword>
<dbReference type="InterPro" id="IPR017853">
    <property type="entry name" value="GH"/>
</dbReference>
<evidence type="ECO:0000259" key="8">
    <source>
        <dbReference type="Pfam" id="PF01120"/>
    </source>
</evidence>
<evidence type="ECO:0000256" key="3">
    <source>
        <dbReference type="ARBA" id="ARBA00012662"/>
    </source>
</evidence>
<dbReference type="GO" id="GO:0016139">
    <property type="term" value="P:glycoside catabolic process"/>
    <property type="evidence" value="ECO:0007669"/>
    <property type="project" value="TreeGrafter"/>
</dbReference>
<dbReference type="InterPro" id="IPR057739">
    <property type="entry name" value="Glyco_hydro_29_N"/>
</dbReference>
<evidence type="ECO:0000256" key="5">
    <source>
        <dbReference type="ARBA" id="ARBA00022801"/>
    </source>
</evidence>
<sequence length="596" mass="66687">MKRITVFALLLGALLQSSLVAGESRSKALEEWSAMKFGLFIHWGIYSIPAGVWDGKQIEKLGEQIQRHAKIPHDEYAALAAQFNPVNFDADEIVALAKKAGMRYVVLTAKHHDGFCMFESEHTDFDIMDATPYKKDILKQLADACRKHGLKLGVYYSTPDWRFTGPYPEINPHDGKISVFGKVSKANEDFQVAQLKELMSNYGDIVELFFDMGEPTPEQSKRFADTVRDLQPSCMINGRVMNNQGDFITMPDNHMPDVPLTEIPWESPGTFYHTWGYKSWVKGDPLEKQVPAQIQKLVTIAARGGNFLLNIGPMSDGSVVPYERDVLNGIAEWTAKYGESVFGTGVTPFAKSPWGECTTGEGKLYLHVFDWPEGGKIEVPGLQNPVTAVYALSNPDRNLRYSKGVISLKEVERDPSDTVIVVEYEEPLSVERIRSEPKVNGTLVLKGEEAIHHGKYGRESYRSILADYYRTWDVGSLAAGTYDVSLVYKLKAKEKDFMLEVAGGELSFSLKGKADKVESFIMDGNEEISELADDASGKWQRATIGTINVLESGNATVTLRQGQEFEFKATLDEFKKQDTTYRSMKLDVKALVFSKK</sequence>
<dbReference type="InterPro" id="IPR013780">
    <property type="entry name" value="Glyco_hydro_b"/>
</dbReference>
<dbReference type="SUPFAM" id="SSF51445">
    <property type="entry name" value="(Trans)glycosidases"/>
    <property type="match status" value="1"/>
</dbReference>
<keyword evidence="10" id="KW-1185">Reference proteome</keyword>
<evidence type="ECO:0000256" key="7">
    <source>
        <dbReference type="SAM" id="SignalP"/>
    </source>
</evidence>
<keyword evidence="6" id="KW-0326">Glycosidase</keyword>
<dbReference type="EMBL" id="JAENIL010000006">
    <property type="protein sequence ID" value="MBK1876035.1"/>
    <property type="molecule type" value="Genomic_DNA"/>
</dbReference>
<gene>
    <name evidence="9" type="ORF">JIN87_04090</name>
</gene>
<comment type="function">
    <text evidence="1">Alpha-L-fucosidase is responsible for hydrolyzing the alpha-1,6-linked fucose joined to the reducing-end N-acetylglucosamine of the carbohydrate moieties of glycoproteins.</text>
</comment>
<feature type="domain" description="Glycoside hydrolase family 29 N-terminal" evidence="8">
    <location>
        <begin position="25"/>
        <end position="339"/>
    </location>
</feature>
<evidence type="ECO:0000256" key="6">
    <source>
        <dbReference type="ARBA" id="ARBA00023295"/>
    </source>
</evidence>
<dbReference type="PRINTS" id="PR00741">
    <property type="entry name" value="GLHYDRLASE29"/>
</dbReference>
<feature type="signal peptide" evidence="7">
    <location>
        <begin position="1"/>
        <end position="21"/>
    </location>
</feature>
<dbReference type="Gene3D" id="2.60.40.1180">
    <property type="entry name" value="Golgi alpha-mannosidase II"/>
    <property type="match status" value="1"/>
</dbReference>
<dbReference type="EC" id="3.2.1.51" evidence="3"/>
<dbReference type="InterPro" id="IPR000933">
    <property type="entry name" value="Glyco_hydro_29"/>
</dbReference>
<dbReference type="InterPro" id="IPR016286">
    <property type="entry name" value="FUC_metazoa-typ"/>
</dbReference>
<keyword evidence="5" id="KW-0378">Hydrolase</keyword>
<dbReference type="RefSeq" id="WP_200354252.1">
    <property type="nucleotide sequence ID" value="NZ_JAENIL010000006.1"/>
</dbReference>
<evidence type="ECO:0000256" key="1">
    <source>
        <dbReference type="ARBA" id="ARBA00004071"/>
    </source>
</evidence>
<comment type="caution">
    <text evidence="9">The sequence shown here is derived from an EMBL/GenBank/DDBJ whole genome shotgun (WGS) entry which is preliminary data.</text>
</comment>
<evidence type="ECO:0000313" key="10">
    <source>
        <dbReference type="Proteomes" id="UP000617628"/>
    </source>
</evidence>
<feature type="chain" id="PRO_5037092658" description="alpha-L-fucosidase" evidence="7">
    <location>
        <begin position="22"/>
        <end position="596"/>
    </location>
</feature>
<protein>
    <recommendedName>
        <fullName evidence="3">alpha-L-fucosidase</fullName>
        <ecNumber evidence="3">3.2.1.51</ecNumber>
    </recommendedName>
</protein>
<proteinExistence type="inferred from homology"/>
<evidence type="ECO:0000313" key="9">
    <source>
        <dbReference type="EMBL" id="MBK1876035.1"/>
    </source>
</evidence>
<dbReference type="PANTHER" id="PTHR10030">
    <property type="entry name" value="ALPHA-L-FUCOSIDASE"/>
    <property type="match status" value="1"/>
</dbReference>
<comment type="similarity">
    <text evidence="2">Belongs to the glycosyl hydrolase 29 family.</text>
</comment>
<dbReference type="GO" id="GO:0004560">
    <property type="term" value="F:alpha-L-fucosidase activity"/>
    <property type="evidence" value="ECO:0007669"/>
    <property type="project" value="InterPro"/>
</dbReference>
<dbReference type="Pfam" id="PF01120">
    <property type="entry name" value="Alpha_L_fucos"/>
    <property type="match status" value="1"/>
</dbReference>
<name>A0A934VPP7_9BACT</name>